<comment type="subcellular location">
    <subcellularLocation>
        <location evidence="1">Cell outer membrane</location>
        <topology evidence="1">Multi-pass membrane protein</topology>
    </subcellularLocation>
</comment>
<evidence type="ECO:0000256" key="8">
    <source>
        <dbReference type="SAM" id="SignalP"/>
    </source>
</evidence>
<gene>
    <name evidence="9" type="ORF">ENS06_02695</name>
</gene>
<evidence type="ECO:0000256" key="3">
    <source>
        <dbReference type="ARBA" id="ARBA00022452"/>
    </source>
</evidence>
<comment type="caution">
    <text evidence="9">The sequence shown here is derived from an EMBL/GenBank/DDBJ whole genome shotgun (WGS) entry which is preliminary data.</text>
</comment>
<evidence type="ECO:0000256" key="4">
    <source>
        <dbReference type="ARBA" id="ARBA00022692"/>
    </source>
</evidence>
<keyword evidence="5 8" id="KW-0732">Signal</keyword>
<evidence type="ECO:0000256" key="7">
    <source>
        <dbReference type="ARBA" id="ARBA00023237"/>
    </source>
</evidence>
<dbReference type="GO" id="GO:0015483">
    <property type="term" value="F:long-chain fatty acid transporting porin activity"/>
    <property type="evidence" value="ECO:0007669"/>
    <property type="project" value="TreeGrafter"/>
</dbReference>
<dbReference type="Gene3D" id="2.40.160.60">
    <property type="entry name" value="Outer membrane protein transport protein (OMPP1/FadL/TodX)"/>
    <property type="match status" value="1"/>
</dbReference>
<dbReference type="EMBL" id="DSTK01000010">
    <property type="protein sequence ID" value="HFK96215.1"/>
    <property type="molecule type" value="Genomic_DNA"/>
</dbReference>
<evidence type="ECO:0008006" key="10">
    <source>
        <dbReference type="Google" id="ProtNLM"/>
    </source>
</evidence>
<dbReference type="SUPFAM" id="SSF56935">
    <property type="entry name" value="Porins"/>
    <property type="match status" value="1"/>
</dbReference>
<evidence type="ECO:0000256" key="5">
    <source>
        <dbReference type="ARBA" id="ARBA00022729"/>
    </source>
</evidence>
<sequence>MKRVLISFVIVLGLLGVAGSASATNGDNLIAIGPVARSMGGVGVASPQDAISAVFVNPAAMCFGPYCPSSEMNFGGTLFMPKVDTRISFPASGVVISADSEDKVYPIPAIGLSVPITDRPPFWRFGLSAYGVSGLGVDYKGTAVDQPAFYNFGPMGSFPLVSGAYSELAIMKFAPAVAFQPFEKFSFGMALHVDYATLDLRQGSSSGYGMGVQLGMIYKAMDNVSLGFSYTSPQNVNHDDVADFDGDGSLDRLKLESPHQIAFGAAYHVNNKLLLEADVKWLNWSEANGYEDFDWEDQWVLGVGAQYKPIPKLTLRAGYCYGKNPLNTHDGFNGQVPVSVQGKTMPTYYYETFRIVGFPAIVEHHLTFGLGYDFTSRFSMHAGFVHAFEKSVDESGTDITGQPVALKSTLSENSVDFGFTWRF</sequence>
<name>A0A832A4R2_9BACT</name>
<evidence type="ECO:0000313" key="9">
    <source>
        <dbReference type="EMBL" id="HFK96215.1"/>
    </source>
</evidence>
<proteinExistence type="inferred from homology"/>
<keyword evidence="7" id="KW-0998">Cell outer membrane</keyword>
<protein>
    <recommendedName>
        <fullName evidence="10">Long-chain fatty acid transport protein</fullName>
    </recommendedName>
</protein>
<feature type="chain" id="PRO_5032640599" description="Long-chain fatty acid transport protein" evidence="8">
    <location>
        <begin position="24"/>
        <end position="423"/>
    </location>
</feature>
<reference evidence="9" key="1">
    <citation type="journal article" date="2020" name="mSystems">
        <title>Genome- and Community-Level Interaction Insights into Carbon Utilization and Element Cycling Functions of Hydrothermarchaeota in Hydrothermal Sediment.</title>
        <authorList>
            <person name="Zhou Z."/>
            <person name="Liu Y."/>
            <person name="Xu W."/>
            <person name="Pan J."/>
            <person name="Luo Z.H."/>
            <person name="Li M."/>
        </authorList>
    </citation>
    <scope>NUCLEOTIDE SEQUENCE [LARGE SCALE GENOMIC DNA]</scope>
    <source>
        <strain evidence="9">SpSt-456</strain>
    </source>
</reference>
<evidence type="ECO:0000256" key="2">
    <source>
        <dbReference type="ARBA" id="ARBA00008163"/>
    </source>
</evidence>
<dbReference type="GO" id="GO:0009279">
    <property type="term" value="C:cell outer membrane"/>
    <property type="evidence" value="ECO:0007669"/>
    <property type="project" value="UniProtKB-SubCell"/>
</dbReference>
<keyword evidence="3" id="KW-1134">Transmembrane beta strand</keyword>
<keyword evidence="6" id="KW-0472">Membrane</keyword>
<dbReference type="PANTHER" id="PTHR35093">
    <property type="entry name" value="OUTER MEMBRANE PROTEIN NMB0088-RELATED"/>
    <property type="match status" value="1"/>
</dbReference>
<organism evidence="9">
    <name type="scientific">Desulfacinum infernum</name>
    <dbReference type="NCBI Taxonomy" id="35837"/>
    <lineage>
        <taxon>Bacteria</taxon>
        <taxon>Pseudomonadati</taxon>
        <taxon>Thermodesulfobacteriota</taxon>
        <taxon>Syntrophobacteria</taxon>
        <taxon>Syntrophobacterales</taxon>
        <taxon>Syntrophobacteraceae</taxon>
        <taxon>Desulfacinum</taxon>
    </lineage>
</organism>
<dbReference type="AlphaFoldDB" id="A0A832A4R2"/>
<evidence type="ECO:0000256" key="6">
    <source>
        <dbReference type="ARBA" id="ARBA00023136"/>
    </source>
</evidence>
<accession>A0A832A4R2</accession>
<comment type="similarity">
    <text evidence="2">Belongs to the OmpP1/FadL family.</text>
</comment>
<dbReference type="InterPro" id="IPR005017">
    <property type="entry name" value="OMPP1/FadL/TodX"/>
</dbReference>
<evidence type="ECO:0000256" key="1">
    <source>
        <dbReference type="ARBA" id="ARBA00004571"/>
    </source>
</evidence>
<dbReference type="Pfam" id="PF03349">
    <property type="entry name" value="Toluene_X"/>
    <property type="match status" value="1"/>
</dbReference>
<dbReference type="PANTHER" id="PTHR35093:SF8">
    <property type="entry name" value="OUTER MEMBRANE PROTEIN NMB0088-RELATED"/>
    <property type="match status" value="1"/>
</dbReference>
<keyword evidence="4" id="KW-0812">Transmembrane</keyword>
<feature type="signal peptide" evidence="8">
    <location>
        <begin position="1"/>
        <end position="23"/>
    </location>
</feature>